<dbReference type="Proteomes" id="UP000298133">
    <property type="component" value="Unassembled WGS sequence"/>
</dbReference>
<feature type="domain" description="NADH:flavin oxidoreductase/NADH oxidase N-terminal" evidence="3">
    <location>
        <begin position="9"/>
        <end position="343"/>
    </location>
</feature>
<comment type="caution">
    <text evidence="4">The sequence shown here is derived from an EMBL/GenBank/DDBJ whole genome shotgun (WGS) entry which is preliminary data.</text>
</comment>
<organism evidence="4 5">
    <name type="scientific">Gammaproteobacteria bacterium LSUCC0057</name>
    <dbReference type="NCBI Taxonomy" id="2559237"/>
    <lineage>
        <taxon>Bacteria</taxon>
        <taxon>Pseudomonadati</taxon>
        <taxon>Pseudomonadota</taxon>
        <taxon>Gammaproteobacteria</taxon>
        <taxon>Cellvibrionales</taxon>
        <taxon>Porticoccaceae</taxon>
        <taxon>SAR92 clade</taxon>
    </lineage>
</organism>
<dbReference type="InterPro" id="IPR013785">
    <property type="entry name" value="Aldolase_TIM"/>
</dbReference>
<dbReference type="CDD" id="cd04733">
    <property type="entry name" value="OYE_like_2_FMN"/>
    <property type="match status" value="1"/>
</dbReference>
<dbReference type="AlphaFoldDB" id="A0A4Y8UMQ2"/>
<dbReference type="PANTHER" id="PTHR43656">
    <property type="entry name" value="BINDING OXIDOREDUCTASE, PUTATIVE (AFU_ORTHOLOGUE AFUA_2G08260)-RELATED"/>
    <property type="match status" value="1"/>
</dbReference>
<evidence type="ECO:0000313" key="5">
    <source>
        <dbReference type="Proteomes" id="UP000298133"/>
    </source>
</evidence>
<dbReference type="PANTHER" id="PTHR43656:SF2">
    <property type="entry name" value="BINDING OXIDOREDUCTASE, PUTATIVE (AFU_ORTHOLOGUE AFUA_2G08260)-RELATED"/>
    <property type="match status" value="1"/>
</dbReference>
<dbReference type="OrthoDB" id="8523426at2"/>
<evidence type="ECO:0000313" key="4">
    <source>
        <dbReference type="EMBL" id="TFH68563.1"/>
    </source>
</evidence>
<accession>A0A4Y8UMQ2</accession>
<protein>
    <submittedName>
        <fullName evidence="4">NADH:flavin oxidoreductase/NADH oxidase family protein</fullName>
    </submittedName>
</protein>
<dbReference type="InterPro" id="IPR001155">
    <property type="entry name" value="OxRdtase_FMN_N"/>
</dbReference>
<keyword evidence="1" id="KW-0285">Flavoprotein</keyword>
<sequence length="410" mass="44767">MTEQPSIATPLTIGTVCQSKNRLFKSAMSEQLADRHANPSPELINLYAQWAKGETGIVVTGNVMVDRNALGEPRNVVLDERSDLALFKRWAQSGSTNNTQLWMQLNHPGKQIPSVLCKEPVSPSAIPLGGDLAAMFNPPRALTEAEIWTIIGQFAWAAEQAKQCGFSGVQIHAAHGYLCSQFLSPLQNQRSDQWGGSFANRSRFVIEVYRAIRAAVGSDFAVAIKLNSADFQRGGFSEEESTLLVQQLQAEGIDLVEISGGNYEQPSMVGVDQKPSTVAREAYFIEFAQQLATQTEVTLAVTGGFRTLSVMNRALAEGSCAVIGIARPLAVMPDYSARLLSGVECPLPLRKVTTGIAKLDTAVMLDITWYEHQLERIGLGKRPKPNMSAWRSVVKTFWALGGVAMSRRRA</sequence>
<dbReference type="GO" id="GO:0010181">
    <property type="term" value="F:FMN binding"/>
    <property type="evidence" value="ECO:0007669"/>
    <property type="project" value="InterPro"/>
</dbReference>
<dbReference type="InterPro" id="IPR051799">
    <property type="entry name" value="NADH_flavin_oxidoreductase"/>
</dbReference>
<dbReference type="Pfam" id="PF00724">
    <property type="entry name" value="Oxidored_FMN"/>
    <property type="match status" value="1"/>
</dbReference>
<name>A0A4Y8UMQ2_9GAMM</name>
<dbReference type="Gene3D" id="3.20.20.70">
    <property type="entry name" value="Aldolase class I"/>
    <property type="match status" value="1"/>
</dbReference>
<dbReference type="EMBL" id="SPIA01000001">
    <property type="protein sequence ID" value="TFH68563.1"/>
    <property type="molecule type" value="Genomic_DNA"/>
</dbReference>
<reference evidence="4 5" key="1">
    <citation type="submission" date="2019-03" db="EMBL/GenBank/DDBJ databases">
        <title>Draft genome of Gammaproteobacteria bacterium LSUCC0057, a member of the SAR92 clade.</title>
        <authorList>
            <person name="Lanclos V.C."/>
            <person name="Doiron C."/>
            <person name="Henson M.W."/>
            <person name="Thrash J.C."/>
        </authorList>
    </citation>
    <scope>NUCLEOTIDE SEQUENCE [LARGE SCALE GENOMIC DNA]</scope>
    <source>
        <strain evidence="4 5">LSUCC0057</strain>
    </source>
</reference>
<dbReference type="SUPFAM" id="SSF51395">
    <property type="entry name" value="FMN-linked oxidoreductases"/>
    <property type="match status" value="1"/>
</dbReference>
<gene>
    <name evidence="4" type="ORF">E3W66_00970</name>
</gene>
<evidence type="ECO:0000259" key="3">
    <source>
        <dbReference type="Pfam" id="PF00724"/>
    </source>
</evidence>
<keyword evidence="5" id="KW-1185">Reference proteome</keyword>
<keyword evidence="2" id="KW-0560">Oxidoreductase</keyword>
<proteinExistence type="predicted"/>
<evidence type="ECO:0000256" key="1">
    <source>
        <dbReference type="ARBA" id="ARBA00022630"/>
    </source>
</evidence>
<evidence type="ECO:0000256" key="2">
    <source>
        <dbReference type="ARBA" id="ARBA00023002"/>
    </source>
</evidence>
<dbReference type="GO" id="GO:0016491">
    <property type="term" value="F:oxidoreductase activity"/>
    <property type="evidence" value="ECO:0007669"/>
    <property type="project" value="UniProtKB-KW"/>
</dbReference>